<comment type="subcellular location">
    <subcellularLocation>
        <location evidence="1 12">Cell membrane</location>
        <topology evidence="1 12">Multi-pass membrane protein</topology>
    </subcellularLocation>
</comment>
<keyword evidence="2 12" id="KW-1003">Cell membrane</keyword>
<evidence type="ECO:0000256" key="11">
    <source>
        <dbReference type="RuleBase" id="RU000688"/>
    </source>
</evidence>
<keyword evidence="9 11" id="KW-0675">Receptor</keyword>
<dbReference type="Gene3D" id="1.20.1070.10">
    <property type="entry name" value="Rhodopsin 7-helix transmembrane proteins"/>
    <property type="match status" value="1"/>
</dbReference>
<evidence type="ECO:0000259" key="13">
    <source>
        <dbReference type="PROSITE" id="PS50262"/>
    </source>
</evidence>
<evidence type="ECO:0000256" key="1">
    <source>
        <dbReference type="ARBA" id="ARBA00004651"/>
    </source>
</evidence>
<protein>
    <recommendedName>
        <fullName evidence="12">Olfactory receptor</fullName>
    </recommendedName>
</protein>
<keyword evidence="6 12" id="KW-1133">Transmembrane helix</keyword>
<feature type="transmembrane region" description="Helical" evidence="12">
    <location>
        <begin position="241"/>
        <end position="262"/>
    </location>
</feature>
<evidence type="ECO:0000256" key="5">
    <source>
        <dbReference type="ARBA" id="ARBA00022725"/>
    </source>
</evidence>
<comment type="similarity">
    <text evidence="11">Belongs to the G-protein coupled receptor 1 family.</text>
</comment>
<feature type="transmembrane region" description="Helical" evidence="12">
    <location>
        <begin position="141"/>
        <end position="159"/>
    </location>
</feature>
<sequence>MILSNFTTTVEEFILLGLTDKKDTQIVLFIVFLTCYIFSLFGNIVIICISSIHPRLNTPMYFFLKNLSLLDICYTSSVVPKMLINFLSEKKTIAFDACFIQLFIHLSLGGAECYLLLTMAYDRYVAICSPLHYTNIMHPVLCMKMASASWVGGIANSILHTFNTLQLPFCGPNVINHFFCEAPILIDLACSDTTFNRTIIFLCAIVVAVVPFFLILITYVKIISSIMKISTSTGRKKAFSTCASHVIVVTLFYGTIFIIYLRPGTAHVTNQDKMATLFYSVITPMLNPLIYTLRNKDVKLALREITRKKIRQEIS</sequence>
<dbReference type="PRINTS" id="PR00245">
    <property type="entry name" value="OLFACTORYR"/>
</dbReference>
<comment type="caution">
    <text evidence="14">The sequence shown here is derived from an EMBL/GenBank/DDBJ whole genome shotgun (WGS) entry which is preliminary data.</text>
</comment>
<evidence type="ECO:0000256" key="4">
    <source>
        <dbReference type="ARBA" id="ARBA00022692"/>
    </source>
</evidence>
<dbReference type="InterPro" id="IPR017452">
    <property type="entry name" value="GPCR_Rhodpsn_7TM"/>
</dbReference>
<evidence type="ECO:0000256" key="3">
    <source>
        <dbReference type="ARBA" id="ARBA00022606"/>
    </source>
</evidence>
<keyword evidence="5 12" id="KW-0552">Olfaction</keyword>
<evidence type="ECO:0000256" key="2">
    <source>
        <dbReference type="ARBA" id="ARBA00022475"/>
    </source>
</evidence>
<dbReference type="GO" id="GO:0004984">
    <property type="term" value="F:olfactory receptor activity"/>
    <property type="evidence" value="ECO:0007669"/>
    <property type="project" value="InterPro"/>
</dbReference>
<dbReference type="InterPro" id="IPR000276">
    <property type="entry name" value="GPCR_Rhodpsn"/>
</dbReference>
<gene>
    <name evidence="14" type="ORF">GDO81_009574</name>
</gene>
<feature type="transmembrane region" description="Helical" evidence="12">
    <location>
        <begin position="199"/>
        <end position="220"/>
    </location>
</feature>
<feature type="transmembrane region" description="Helical" evidence="12">
    <location>
        <begin position="61"/>
        <end position="79"/>
    </location>
</feature>
<dbReference type="Pfam" id="PF13853">
    <property type="entry name" value="7tm_4"/>
    <property type="match status" value="1"/>
</dbReference>
<evidence type="ECO:0000256" key="9">
    <source>
        <dbReference type="ARBA" id="ARBA00023170"/>
    </source>
</evidence>
<dbReference type="EMBL" id="WNYA01000004">
    <property type="protein sequence ID" value="KAG8575498.1"/>
    <property type="molecule type" value="Genomic_DNA"/>
</dbReference>
<accession>A0AAV7BTF3</accession>
<keyword evidence="8 12" id="KW-0472">Membrane</keyword>
<dbReference type="CDD" id="cd13954">
    <property type="entry name" value="7tmA_OR"/>
    <property type="match status" value="1"/>
</dbReference>
<evidence type="ECO:0000256" key="7">
    <source>
        <dbReference type="ARBA" id="ARBA00023040"/>
    </source>
</evidence>
<evidence type="ECO:0000313" key="15">
    <source>
        <dbReference type="Proteomes" id="UP000824782"/>
    </source>
</evidence>
<dbReference type="GO" id="GO:0004930">
    <property type="term" value="F:G protein-coupled receptor activity"/>
    <property type="evidence" value="ECO:0007669"/>
    <property type="project" value="UniProtKB-KW"/>
</dbReference>
<evidence type="ECO:0000313" key="14">
    <source>
        <dbReference type="EMBL" id="KAG8575498.1"/>
    </source>
</evidence>
<dbReference type="PRINTS" id="PR00237">
    <property type="entry name" value="GPCRRHODOPSN"/>
</dbReference>
<dbReference type="FunFam" id="1.20.1070.10:FF:000005">
    <property type="entry name" value="Olfactory receptor"/>
    <property type="match status" value="1"/>
</dbReference>
<evidence type="ECO:0000256" key="10">
    <source>
        <dbReference type="ARBA" id="ARBA00023224"/>
    </source>
</evidence>
<evidence type="ECO:0000256" key="8">
    <source>
        <dbReference type="ARBA" id="ARBA00023136"/>
    </source>
</evidence>
<evidence type="ECO:0000256" key="12">
    <source>
        <dbReference type="RuleBase" id="RU363047"/>
    </source>
</evidence>
<dbReference type="SUPFAM" id="SSF81321">
    <property type="entry name" value="Family A G protein-coupled receptor-like"/>
    <property type="match status" value="1"/>
</dbReference>
<feature type="transmembrane region" description="Helical" evidence="12">
    <location>
        <begin position="26"/>
        <end position="49"/>
    </location>
</feature>
<keyword evidence="15" id="KW-1185">Reference proteome</keyword>
<dbReference type="PANTHER" id="PTHR26453">
    <property type="entry name" value="OLFACTORY RECEPTOR"/>
    <property type="match status" value="1"/>
</dbReference>
<keyword evidence="7 11" id="KW-0297">G-protein coupled receptor</keyword>
<dbReference type="InterPro" id="IPR000725">
    <property type="entry name" value="Olfact_rcpt"/>
</dbReference>
<keyword evidence="4 11" id="KW-0812">Transmembrane</keyword>
<keyword evidence="3 12" id="KW-0716">Sensory transduction</keyword>
<keyword evidence="10 11" id="KW-0807">Transducer</keyword>
<dbReference type="PROSITE" id="PS50262">
    <property type="entry name" value="G_PROTEIN_RECEP_F1_2"/>
    <property type="match status" value="1"/>
</dbReference>
<dbReference type="PROSITE" id="PS00237">
    <property type="entry name" value="G_PROTEIN_RECEP_F1_1"/>
    <property type="match status" value="1"/>
</dbReference>
<proteinExistence type="inferred from homology"/>
<organism evidence="14 15">
    <name type="scientific">Engystomops pustulosus</name>
    <name type="common">Tungara frog</name>
    <name type="synonym">Physalaemus pustulosus</name>
    <dbReference type="NCBI Taxonomy" id="76066"/>
    <lineage>
        <taxon>Eukaryota</taxon>
        <taxon>Metazoa</taxon>
        <taxon>Chordata</taxon>
        <taxon>Craniata</taxon>
        <taxon>Vertebrata</taxon>
        <taxon>Euteleostomi</taxon>
        <taxon>Amphibia</taxon>
        <taxon>Batrachia</taxon>
        <taxon>Anura</taxon>
        <taxon>Neobatrachia</taxon>
        <taxon>Hyloidea</taxon>
        <taxon>Leptodactylidae</taxon>
        <taxon>Leiuperinae</taxon>
        <taxon>Engystomops</taxon>
    </lineage>
</organism>
<name>A0AAV7BTF3_ENGPU</name>
<feature type="transmembrane region" description="Helical" evidence="12">
    <location>
        <begin position="99"/>
        <end position="121"/>
    </location>
</feature>
<dbReference type="AlphaFoldDB" id="A0AAV7BTF3"/>
<dbReference type="Proteomes" id="UP000824782">
    <property type="component" value="Unassembled WGS sequence"/>
</dbReference>
<dbReference type="GO" id="GO:0005886">
    <property type="term" value="C:plasma membrane"/>
    <property type="evidence" value="ECO:0007669"/>
    <property type="project" value="UniProtKB-SubCell"/>
</dbReference>
<feature type="transmembrane region" description="Helical" evidence="12">
    <location>
        <begin position="274"/>
        <end position="293"/>
    </location>
</feature>
<evidence type="ECO:0000256" key="6">
    <source>
        <dbReference type="ARBA" id="ARBA00022989"/>
    </source>
</evidence>
<feature type="domain" description="G-protein coupled receptors family 1 profile" evidence="13">
    <location>
        <begin position="42"/>
        <end position="291"/>
    </location>
</feature>
<reference evidence="14" key="1">
    <citation type="thesis" date="2020" institute="ProQuest LLC" country="789 East Eisenhower Parkway, Ann Arbor, MI, USA">
        <title>Comparative Genomics and Chromosome Evolution.</title>
        <authorList>
            <person name="Mudd A.B."/>
        </authorList>
    </citation>
    <scope>NUCLEOTIDE SEQUENCE</scope>
    <source>
        <strain evidence="14">237g6f4</strain>
        <tissue evidence="14">Blood</tissue>
    </source>
</reference>